<evidence type="ECO:0000256" key="1">
    <source>
        <dbReference type="SAM" id="MobiDB-lite"/>
    </source>
</evidence>
<dbReference type="EMBL" id="CP159992">
    <property type="protein sequence ID" value="XCP93337.1"/>
    <property type="molecule type" value="Genomic_DNA"/>
</dbReference>
<feature type="compositionally biased region" description="Basic and acidic residues" evidence="1">
    <location>
        <begin position="439"/>
        <end position="454"/>
    </location>
</feature>
<evidence type="ECO:0000256" key="2">
    <source>
        <dbReference type="SAM" id="Phobius"/>
    </source>
</evidence>
<dbReference type="Pfam" id="PF19909">
    <property type="entry name" value="DUF6382"/>
    <property type="match status" value="1"/>
</dbReference>
<evidence type="ECO:0000313" key="4">
    <source>
        <dbReference type="EMBL" id="XCP93337.1"/>
    </source>
</evidence>
<dbReference type="InterPro" id="IPR000253">
    <property type="entry name" value="FHA_dom"/>
</dbReference>
<gene>
    <name evidence="4" type="ORF">ABXS70_19155</name>
</gene>
<reference evidence="4" key="1">
    <citation type="submission" date="2024-05" db="EMBL/GenBank/DDBJ databases">
        <title>Draft genome assemblies of 36 bacteria isolated from hibernating arctic ground squirrels.</title>
        <authorList>
            <person name="McKee H."/>
            <person name="Mullen L."/>
            <person name="Drown D.M."/>
            <person name="Duddleston K.N."/>
        </authorList>
    </citation>
    <scope>NUCLEOTIDE SEQUENCE</scope>
    <source>
        <strain evidence="4">AN1007</strain>
    </source>
</reference>
<dbReference type="SMART" id="SM00240">
    <property type="entry name" value="FHA"/>
    <property type="match status" value="1"/>
</dbReference>
<feature type="transmembrane region" description="Helical" evidence="2">
    <location>
        <begin position="300"/>
        <end position="318"/>
    </location>
</feature>
<dbReference type="RefSeq" id="WP_342554736.1">
    <property type="nucleotide sequence ID" value="NZ_CP159992.1"/>
</dbReference>
<dbReference type="CDD" id="cd00060">
    <property type="entry name" value="FHA"/>
    <property type="match status" value="1"/>
</dbReference>
<keyword evidence="2" id="KW-0472">Membrane</keyword>
<feature type="transmembrane region" description="Helical" evidence="2">
    <location>
        <begin position="327"/>
        <end position="345"/>
    </location>
</feature>
<dbReference type="InterPro" id="IPR045962">
    <property type="entry name" value="DUF6382"/>
</dbReference>
<accession>A0AAU8NA20</accession>
<dbReference type="InterPro" id="IPR008984">
    <property type="entry name" value="SMAD_FHA_dom_sf"/>
</dbReference>
<evidence type="ECO:0000259" key="3">
    <source>
        <dbReference type="PROSITE" id="PS50006"/>
    </source>
</evidence>
<dbReference type="Pfam" id="PF00498">
    <property type="entry name" value="FHA"/>
    <property type="match status" value="1"/>
</dbReference>
<feature type="domain" description="FHA" evidence="3">
    <location>
        <begin position="515"/>
        <end position="565"/>
    </location>
</feature>
<keyword evidence="2" id="KW-0812">Transmembrane</keyword>
<proteinExistence type="predicted"/>
<organism evidence="4">
    <name type="scientific">Paenibacillus sp. AN1007</name>
    <dbReference type="NCBI Taxonomy" id="3151385"/>
    <lineage>
        <taxon>Bacteria</taxon>
        <taxon>Bacillati</taxon>
        <taxon>Bacillota</taxon>
        <taxon>Bacilli</taxon>
        <taxon>Bacillales</taxon>
        <taxon>Paenibacillaceae</taxon>
        <taxon>Paenibacillus</taxon>
    </lineage>
</organism>
<dbReference type="PROSITE" id="PS50006">
    <property type="entry name" value="FHA_DOMAIN"/>
    <property type="match status" value="1"/>
</dbReference>
<dbReference type="Gene3D" id="2.60.200.20">
    <property type="match status" value="1"/>
</dbReference>
<name>A0AAU8NA20_9BACL</name>
<keyword evidence="2" id="KW-1133">Transmembrane helix</keyword>
<dbReference type="SUPFAM" id="SSF49879">
    <property type="entry name" value="SMAD/FHA domain"/>
    <property type="match status" value="1"/>
</dbReference>
<feature type="region of interest" description="Disordered" evidence="1">
    <location>
        <begin position="437"/>
        <end position="459"/>
    </location>
</feature>
<dbReference type="AlphaFoldDB" id="A0AAU8NA20"/>
<sequence>MYGLTRDFVRNGGTFMTLEKVNGLRMDELSRVQLGMLSSNPIPRMLPLYIREIDQNVTLQYDISGYKMLSQTLKSGRIRLQVLYHLLYQLVDALVECRPYMLESRNVWMHEEYIFIQGTMEQGELGLVYVPMMDERQEDLTPQLFRNMVTRLMAYVQELQGEGIQRLLQLCNDEQWDIKQLHELLLELSAGNAVYSGAGDHLKTRGEVSLKLNTAVPEQLQYNQRQPLIKLDSEIDETDLRANTFLQKRTAGQSLLGSPGYANLIQNSAQEKPPTFVYTEQENGGNEEENISASGSSHTTYVWLGCMVAIALIWRFIYMEQPGQNELILSVSLSLGLIAVASWIWKRTGRPRNRNESGVHKLFSIPVLGGKRDKQTEADEEMYQESWRWNAADSKSKEGKSKTIENFEESLTVSSVYKDSAPSHFGSRGIRNLKPLNTTREEGADPMHTRKKGGESVMTSDLDHTGPAAEATVNLQQLAAKGLEDERAHEPKYYLERTLKKGERSERVEVKGASFVIGRASDMVQCVDSSTGVSRAHVELSQSQSGYVIKDLGSVNGTMLQGELLAPYKEYPLTDGDTFILADSVYIYRAAG</sequence>
<protein>
    <submittedName>
        <fullName evidence="4">DUF6382 domain-containing protein</fullName>
    </submittedName>
</protein>